<evidence type="ECO:0000256" key="8">
    <source>
        <dbReference type="RuleBase" id="RU363098"/>
    </source>
</evidence>
<keyword evidence="4 8" id="KW-0548">Nucleotidyltransferase</keyword>
<dbReference type="CDD" id="cd00590">
    <property type="entry name" value="RRM_SF"/>
    <property type="match status" value="1"/>
</dbReference>
<sequence>MWKPSASVQPQRLNRANNSTRNTPVATRDYRPLALGSKNTQRCIHITRLHPKTTEQTIQVVFSQFGHIEKIKLGKGTPVLGAEALLTYSQPPESNALLRTQITVDGFPVNIAFRDLDEYVQNTPPEEEHQRCKIPVSCFSMGFLRSPKTFMTEWSTIDNPDFVIDYDHNQCEIHFFSVGNQYKLEFGFKDLANDFNFEYTNNSAFFTIPLKTPPKFWKKSGDFSVKDTNEESGWVRVVEIPMSAPRPGPPIRTPITPMVPDGYMKLNTWVVYRVEINPPPDYYRDFQDILQTAVSYRLIQLEYISTFHVFDASDFPIPLNHNDRAKRLPFDMLYLLESSLLSRQMDEHSLDKEFYDTLTNLDPAVASGILTLLVQERKRVWNPATAFQDMWKNEDIRIFHQQKIPSHCGMVRKVLVAPTGLYLEPPIVETTNRVIRHFSEHADRFLRVNFVDEDFGPVGTLSSGINNEALYSRIFKTLINGIKIGPRRFDFLAYSKSQLLEHGCWFFAPTQNLTTTMIRDWMGDFSDEKVIASYGNMMGQCLSSTYPITPMEGKEVDYIDDLIRGNNLFSDGVGKVSPKLAREISSKLDLKRIPSAFEFRLGGAKGVLCLSNYLNGRKINLRPSQIKFESRSNMLEITRASKFLPAYLNQQTITLLSSLRIDDSVFMTMFDKMVNQLSRMLETPLEAINALTTSIDDHSTVLSMARMVESGFLLTKDPYLVNMIHLFRASILKNLKKNAKIIVPEGGFLMGVLDETNTLGENEVFIQISNPLSGTARRIIKGETLIYRDPCFNVNQMRVVTAVDSPQLHHIYNVIVFSSKGYRSIPSICSGGSLGGDNYMAIWDLKLMPKGNYPPIKLAGKAPIEVEKINVLHVEKFFVSFVSNDNLDQIIEAHTAIADQSKLGALDGHCSRLAELHSQAAEFANTGRSAEFPLDLRVKKFPDFMQKKDKESYASTKILGNIFRAIDPSYYKQYRSFLTDNATYDNRLWMPGMEPYIAEARELKIVYTNDVMALMSQYGVQTESELMSGFVIKWLKKGDVKSKARLGKQVMAAVKSMCKLWKRRFELEFTENAADFETRQIKENAMNTKAAAWYYVTYHPQERSQPSPHGVFFSFPWVVKDKLCSIATSYQEGAGQGEIKPLDESLVKNYKKNSTINVSLEMFYSASESEEEDGSDEESEDEGWGQDVPTVNIRISDLRI</sequence>
<evidence type="ECO:0000256" key="9">
    <source>
        <dbReference type="SAM" id="MobiDB-lite"/>
    </source>
</evidence>
<dbReference type="InParanoid" id="A0A163CZ85"/>
<dbReference type="InterPro" id="IPR035979">
    <property type="entry name" value="RBD_domain_sf"/>
</dbReference>
<dbReference type="SUPFAM" id="SSF54928">
    <property type="entry name" value="RNA-binding domain, RBD"/>
    <property type="match status" value="1"/>
</dbReference>
<comment type="catalytic activity">
    <reaction evidence="7 8">
        <text>RNA(n) + a ribonucleoside 5'-triphosphate = RNA(n+1) + diphosphate</text>
        <dbReference type="Rhea" id="RHEA:21248"/>
        <dbReference type="Rhea" id="RHEA-COMP:14527"/>
        <dbReference type="Rhea" id="RHEA-COMP:17342"/>
        <dbReference type="ChEBI" id="CHEBI:33019"/>
        <dbReference type="ChEBI" id="CHEBI:61557"/>
        <dbReference type="ChEBI" id="CHEBI:140395"/>
        <dbReference type="EC" id="2.7.7.48"/>
    </reaction>
</comment>
<name>A0A163CZ85_PHYB8</name>
<dbReference type="InterPro" id="IPR007855">
    <property type="entry name" value="RDRP"/>
</dbReference>
<dbReference type="GO" id="GO:0003723">
    <property type="term" value="F:RNA binding"/>
    <property type="evidence" value="ECO:0007669"/>
    <property type="project" value="UniProtKB-KW"/>
</dbReference>
<evidence type="ECO:0000256" key="1">
    <source>
        <dbReference type="ARBA" id="ARBA00005762"/>
    </source>
</evidence>
<dbReference type="GeneID" id="29004527"/>
<dbReference type="VEuPathDB" id="FungiDB:PHYBLDRAFT_85806"/>
<keyword evidence="13" id="KW-1185">Reference proteome</keyword>
<feature type="compositionally biased region" description="Polar residues" evidence="9">
    <location>
        <begin position="1"/>
        <end position="25"/>
    </location>
</feature>
<dbReference type="InterPro" id="IPR012677">
    <property type="entry name" value="Nucleotide-bd_a/b_plait_sf"/>
</dbReference>
<keyword evidence="5 8" id="KW-0694">RNA-binding</keyword>
<evidence type="ECO:0000313" key="13">
    <source>
        <dbReference type="Proteomes" id="UP000077315"/>
    </source>
</evidence>
<reference evidence="13" key="1">
    <citation type="submission" date="2015-06" db="EMBL/GenBank/DDBJ databases">
        <title>Expansion of signal transduction pathways in fungi by whole-genome duplication.</title>
        <authorList>
            <consortium name="DOE Joint Genome Institute"/>
            <person name="Corrochano L.M."/>
            <person name="Kuo A."/>
            <person name="Marcet-Houben M."/>
            <person name="Polaino S."/>
            <person name="Salamov A."/>
            <person name="Villalobos J.M."/>
            <person name="Alvarez M.I."/>
            <person name="Avalos J."/>
            <person name="Benito E.P."/>
            <person name="Benoit I."/>
            <person name="Burger G."/>
            <person name="Camino L.P."/>
            <person name="Canovas D."/>
            <person name="Cerda-Olmedo E."/>
            <person name="Cheng J.-F."/>
            <person name="Dominguez A."/>
            <person name="Elias M."/>
            <person name="Eslava A.P."/>
            <person name="Glaser F."/>
            <person name="Grimwood J."/>
            <person name="Gutierrez G."/>
            <person name="Heitman J."/>
            <person name="Henrissat B."/>
            <person name="Iturriaga E.A."/>
            <person name="Lang B.F."/>
            <person name="Lavin J.L."/>
            <person name="Lee S."/>
            <person name="Li W."/>
            <person name="Lindquist E."/>
            <person name="Lopez-Garcia S."/>
            <person name="Luque E.M."/>
            <person name="Marcos A.T."/>
            <person name="Martin J."/>
            <person name="McCluskey K."/>
            <person name="Medina H.R."/>
            <person name="Miralles-Duran A."/>
            <person name="Miyazaki A."/>
            <person name="Munoz-Torres E."/>
            <person name="Oguiza J.A."/>
            <person name="Ohm R."/>
            <person name="Olmedo M."/>
            <person name="Orejas M."/>
            <person name="Ortiz-Castellanos L."/>
            <person name="Pisabarro A.G."/>
            <person name="Rodriguez-Romero J."/>
            <person name="Ruiz-Herrera J."/>
            <person name="Ruiz-Vazquez R."/>
            <person name="Sanz C."/>
            <person name="Schackwitz W."/>
            <person name="Schmutz J."/>
            <person name="Shahriari M."/>
            <person name="Shelest E."/>
            <person name="Silva-Franco F."/>
            <person name="Soanes D."/>
            <person name="Syed K."/>
            <person name="Tagua V.G."/>
            <person name="Talbot N.J."/>
            <person name="Thon M."/>
            <person name="De vries R.P."/>
            <person name="Wiebenga A."/>
            <person name="Yadav J.S."/>
            <person name="Braun E.L."/>
            <person name="Baker S."/>
            <person name="Garre V."/>
            <person name="Horwitz B."/>
            <person name="Torres-Martinez S."/>
            <person name="Idnurm A."/>
            <person name="Herrera-Estrella A."/>
            <person name="Gabaldon T."/>
            <person name="Grigoriev I.V."/>
        </authorList>
    </citation>
    <scope>NUCLEOTIDE SEQUENCE [LARGE SCALE GENOMIC DNA]</scope>
    <source>
        <strain evidence="13">NRRL 1555(-)</strain>
    </source>
</reference>
<feature type="compositionally biased region" description="Acidic residues" evidence="9">
    <location>
        <begin position="1168"/>
        <end position="1184"/>
    </location>
</feature>
<dbReference type="Pfam" id="PF05183">
    <property type="entry name" value="RdRP"/>
    <property type="match status" value="1"/>
</dbReference>
<dbReference type="RefSeq" id="XP_018285630.1">
    <property type="nucleotide sequence ID" value="XM_018443622.1"/>
</dbReference>
<evidence type="ECO:0000256" key="5">
    <source>
        <dbReference type="ARBA" id="ARBA00022884"/>
    </source>
</evidence>
<dbReference type="EC" id="2.7.7.48" evidence="8"/>
<keyword evidence="2 8" id="KW-0696">RNA-directed RNA polymerase</keyword>
<dbReference type="InterPro" id="IPR057596">
    <property type="entry name" value="RDRP_core"/>
</dbReference>
<dbReference type="OrthoDB" id="6513042at2759"/>
<dbReference type="FunCoup" id="A0A163CZ85">
    <property type="interactions" value="6"/>
</dbReference>
<evidence type="ECO:0000256" key="6">
    <source>
        <dbReference type="ARBA" id="ARBA00023158"/>
    </source>
</evidence>
<dbReference type="GO" id="GO:0030422">
    <property type="term" value="P:siRNA processing"/>
    <property type="evidence" value="ECO:0007669"/>
    <property type="project" value="TreeGrafter"/>
</dbReference>
<evidence type="ECO:0000256" key="4">
    <source>
        <dbReference type="ARBA" id="ARBA00022695"/>
    </source>
</evidence>
<gene>
    <name evidence="12" type="primary">RdRP-3</name>
    <name evidence="12" type="ORF">PHYBLDRAFT_85806</name>
</gene>
<dbReference type="Gene3D" id="3.30.70.330">
    <property type="match status" value="1"/>
</dbReference>
<dbReference type="Pfam" id="PF26253">
    <property type="entry name" value="RdRP_head"/>
    <property type="match status" value="1"/>
</dbReference>
<dbReference type="InterPro" id="IPR058752">
    <property type="entry name" value="RDRP_C_head"/>
</dbReference>
<dbReference type="GO" id="GO:0003968">
    <property type="term" value="F:RNA-directed RNA polymerase activity"/>
    <property type="evidence" value="ECO:0007669"/>
    <property type="project" value="UniProtKB-KW"/>
</dbReference>
<feature type="region of interest" description="Disordered" evidence="9">
    <location>
        <begin position="1166"/>
        <end position="1200"/>
    </location>
</feature>
<evidence type="ECO:0000313" key="12">
    <source>
        <dbReference type="EMBL" id="OAD67590.1"/>
    </source>
</evidence>
<dbReference type="EMBL" id="KV440999">
    <property type="protein sequence ID" value="OAD67590.1"/>
    <property type="molecule type" value="Genomic_DNA"/>
</dbReference>
<dbReference type="Proteomes" id="UP000077315">
    <property type="component" value="Unassembled WGS sequence"/>
</dbReference>
<evidence type="ECO:0000259" key="11">
    <source>
        <dbReference type="Pfam" id="PF26253"/>
    </source>
</evidence>
<dbReference type="STRING" id="763407.A0A163CZ85"/>
<evidence type="ECO:0000256" key="7">
    <source>
        <dbReference type="ARBA" id="ARBA00048744"/>
    </source>
</evidence>
<accession>A0A163CZ85</accession>
<feature type="domain" description="RDRP C-terminal head" evidence="11">
    <location>
        <begin position="983"/>
        <end position="1129"/>
    </location>
</feature>
<feature type="domain" description="RDRP core" evidence="10">
    <location>
        <begin position="416"/>
        <end position="966"/>
    </location>
</feature>
<keyword evidence="3 8" id="KW-0808">Transferase</keyword>
<proteinExistence type="inferred from homology"/>
<dbReference type="AlphaFoldDB" id="A0A163CZ85"/>
<keyword evidence="6" id="KW-0943">RNA-mediated gene silencing</keyword>
<dbReference type="GO" id="GO:0031380">
    <property type="term" value="C:nuclear RNA-directed RNA polymerase complex"/>
    <property type="evidence" value="ECO:0007669"/>
    <property type="project" value="TreeGrafter"/>
</dbReference>
<evidence type="ECO:0000256" key="2">
    <source>
        <dbReference type="ARBA" id="ARBA00022484"/>
    </source>
</evidence>
<feature type="region of interest" description="Disordered" evidence="9">
    <location>
        <begin position="1"/>
        <end position="28"/>
    </location>
</feature>
<protein>
    <recommendedName>
        <fullName evidence="8">RNA-dependent RNA polymerase</fullName>
        <ecNumber evidence="8">2.7.7.48</ecNumber>
    </recommendedName>
</protein>
<organism evidence="12 13">
    <name type="scientific">Phycomyces blakesleeanus (strain ATCC 8743b / DSM 1359 / FGSC 10004 / NBRC 33097 / NRRL 1555)</name>
    <dbReference type="NCBI Taxonomy" id="763407"/>
    <lineage>
        <taxon>Eukaryota</taxon>
        <taxon>Fungi</taxon>
        <taxon>Fungi incertae sedis</taxon>
        <taxon>Mucoromycota</taxon>
        <taxon>Mucoromycotina</taxon>
        <taxon>Mucoromycetes</taxon>
        <taxon>Mucorales</taxon>
        <taxon>Phycomycetaceae</taxon>
        <taxon>Phycomyces</taxon>
    </lineage>
</organism>
<dbReference type="PANTHER" id="PTHR23079:SF55">
    <property type="entry name" value="RNA-DIRECTED RNA POLYMERASE"/>
    <property type="match status" value="1"/>
</dbReference>
<comment type="similarity">
    <text evidence="1 8">Belongs to the RdRP family.</text>
</comment>
<evidence type="ECO:0000256" key="3">
    <source>
        <dbReference type="ARBA" id="ARBA00022679"/>
    </source>
</evidence>
<dbReference type="PANTHER" id="PTHR23079">
    <property type="entry name" value="RNA-DEPENDENT RNA POLYMERASE"/>
    <property type="match status" value="1"/>
</dbReference>
<evidence type="ECO:0000259" key="10">
    <source>
        <dbReference type="Pfam" id="PF05183"/>
    </source>
</evidence>